<dbReference type="InterPro" id="IPR011059">
    <property type="entry name" value="Metal-dep_hydrolase_composite"/>
</dbReference>
<dbReference type="Gene3D" id="2.30.40.10">
    <property type="entry name" value="Urease, subunit C, domain 1"/>
    <property type="match status" value="1"/>
</dbReference>
<keyword evidence="3" id="KW-1185">Reference proteome</keyword>
<evidence type="ECO:0000259" key="1">
    <source>
        <dbReference type="Pfam" id="PF07969"/>
    </source>
</evidence>
<dbReference type="SUPFAM" id="SSF51338">
    <property type="entry name" value="Composite domain of metallo-dependent hydrolases"/>
    <property type="match status" value="1"/>
</dbReference>
<dbReference type="RefSeq" id="WP_344031722.1">
    <property type="nucleotide sequence ID" value="NZ_BAAAOB010000002.1"/>
</dbReference>
<protein>
    <submittedName>
        <fullName evidence="2">Amidohydrolase</fullName>
    </submittedName>
</protein>
<dbReference type="InterPro" id="IPR052349">
    <property type="entry name" value="Metallo-hydrolase_Enzymes"/>
</dbReference>
<organism evidence="2 3">
    <name type="scientific">Leucobacter iarius</name>
    <dbReference type="NCBI Taxonomy" id="333963"/>
    <lineage>
        <taxon>Bacteria</taxon>
        <taxon>Bacillati</taxon>
        <taxon>Actinomycetota</taxon>
        <taxon>Actinomycetes</taxon>
        <taxon>Micrococcales</taxon>
        <taxon>Microbacteriaceae</taxon>
        <taxon>Leucobacter</taxon>
    </lineage>
</organism>
<reference evidence="2 3" key="1">
    <citation type="journal article" date="2019" name="Int. J. Syst. Evol. Microbiol.">
        <title>The Global Catalogue of Microorganisms (GCM) 10K type strain sequencing project: providing services to taxonomists for standard genome sequencing and annotation.</title>
        <authorList>
            <consortium name="The Broad Institute Genomics Platform"/>
            <consortium name="The Broad Institute Genome Sequencing Center for Infectious Disease"/>
            <person name="Wu L."/>
            <person name="Ma J."/>
        </authorList>
    </citation>
    <scope>NUCLEOTIDE SEQUENCE [LARGE SCALE GENOMIC DNA]</scope>
    <source>
        <strain evidence="2 3">JCM 14736</strain>
    </source>
</reference>
<accession>A0ABN2LLJ2</accession>
<evidence type="ECO:0000313" key="2">
    <source>
        <dbReference type="EMBL" id="GAA1789962.1"/>
    </source>
</evidence>
<dbReference type="CDD" id="cd01293">
    <property type="entry name" value="Bact_CD"/>
    <property type="match status" value="1"/>
</dbReference>
<name>A0ABN2LLJ2_9MICO</name>
<dbReference type="Pfam" id="PF07969">
    <property type="entry name" value="Amidohydro_3"/>
    <property type="match status" value="1"/>
</dbReference>
<feature type="domain" description="Amidohydrolase 3" evidence="1">
    <location>
        <begin position="109"/>
        <end position="392"/>
    </location>
</feature>
<dbReference type="Proteomes" id="UP001500851">
    <property type="component" value="Unassembled WGS sequence"/>
</dbReference>
<evidence type="ECO:0000313" key="3">
    <source>
        <dbReference type="Proteomes" id="UP001500851"/>
    </source>
</evidence>
<dbReference type="PANTHER" id="PTHR32027:SF9">
    <property type="entry name" value="BLL3847 PROTEIN"/>
    <property type="match status" value="1"/>
</dbReference>
<dbReference type="PANTHER" id="PTHR32027">
    <property type="entry name" value="CYTOSINE DEAMINASE"/>
    <property type="match status" value="1"/>
</dbReference>
<dbReference type="InterPro" id="IPR013108">
    <property type="entry name" value="Amidohydro_3"/>
</dbReference>
<dbReference type="SUPFAM" id="SSF51556">
    <property type="entry name" value="Metallo-dependent hydrolases"/>
    <property type="match status" value="1"/>
</dbReference>
<proteinExistence type="predicted"/>
<dbReference type="NCBIfam" id="NF004636">
    <property type="entry name" value="PRK05985.1"/>
    <property type="match status" value="1"/>
</dbReference>
<comment type="caution">
    <text evidence="2">The sequence shown here is derived from an EMBL/GenBank/DDBJ whole genome shotgun (WGS) entry which is preliminary data.</text>
</comment>
<dbReference type="Gene3D" id="3.20.20.140">
    <property type="entry name" value="Metal-dependent hydrolases"/>
    <property type="match status" value="1"/>
</dbReference>
<gene>
    <name evidence="2" type="ORF">GCM10009768_18650</name>
</gene>
<dbReference type="EMBL" id="BAAAOB010000002">
    <property type="protein sequence ID" value="GAA1789962.1"/>
    <property type="molecule type" value="Genomic_DNA"/>
</dbReference>
<sequence length="401" mass="42080">MPALHIANARIAGTPSDIAVIDGRIAALGPNAAEVLAGVAHETLDARGVTAFPTLVDAHIHVDKTTWGGAWVSREPMSSMLDFITADAALQQRTRAETPVVERAGALMRHAVSRGTRAMRAQVDVAPAHGLLNVEGVAAARRELADALDVQIVAFPQMGILREPGTAELLERSIEAGADIVGGIDPIGVDGDLDGQLDTVFGIARATGAGIDFHLHDDGEIGAEQVLAIAERTARLGLQGRVTLGHVFAYENASPATIARMNRAVVDAGIVLVTVALGGEPVLPVYALRDAGVGVALGSDGVRDSWSPFGNAEMIERCHLLAYRLEVFTDPDLQHAFDIAAHEGARLMGLPESRLRIGDPADLMLADAVHAPQLIVDRPVPLAVVKAGRVVAREGRYAPGV</sequence>
<dbReference type="InterPro" id="IPR032466">
    <property type="entry name" value="Metal_Hydrolase"/>
</dbReference>